<evidence type="ECO:0000259" key="3">
    <source>
        <dbReference type="Pfam" id="PF09186"/>
    </source>
</evidence>
<dbReference type="PANTHER" id="PTHR16301">
    <property type="entry name" value="IMPACT-RELATED"/>
    <property type="match status" value="1"/>
</dbReference>
<comment type="caution">
    <text evidence="4">The sequence shown here is derived from an EMBL/GenBank/DDBJ whole genome shotgun (WGS) entry which is preliminary data.</text>
</comment>
<dbReference type="GO" id="GO:0043168">
    <property type="term" value="F:anion binding"/>
    <property type="evidence" value="ECO:0007669"/>
    <property type="project" value="UniProtKB-ARBA"/>
</dbReference>
<evidence type="ECO:0000313" key="5">
    <source>
        <dbReference type="Proteomes" id="UP001139474"/>
    </source>
</evidence>
<dbReference type="EMBL" id="JAMZDE010000001">
    <property type="protein sequence ID" value="MCP1338359.1"/>
    <property type="molecule type" value="Genomic_DNA"/>
</dbReference>
<dbReference type="AlphaFoldDB" id="A0A9X2FSD1"/>
<evidence type="ECO:0000313" key="4">
    <source>
        <dbReference type="EMBL" id="MCP1338359.1"/>
    </source>
</evidence>
<dbReference type="GO" id="GO:0017111">
    <property type="term" value="F:ribonucleoside triphosphate phosphatase activity"/>
    <property type="evidence" value="ECO:0007669"/>
    <property type="project" value="UniProtKB-ARBA"/>
</dbReference>
<dbReference type="RefSeq" id="WP_253617388.1">
    <property type="nucleotide sequence ID" value="NZ_JAMZDE010000001.1"/>
</dbReference>
<evidence type="ECO:0000256" key="1">
    <source>
        <dbReference type="ARBA" id="ARBA00007665"/>
    </source>
</evidence>
<evidence type="ECO:0000259" key="2">
    <source>
        <dbReference type="Pfam" id="PF01205"/>
    </source>
</evidence>
<sequence length="205" mass="22486">MHDQDYDIPASETEVEIEVKGSRFIACLAHTPNADSAAEFLAVIKKRWPKASHYCSASLFSAPKDSQSMAYSDDGEPSGTAGRPMLMALKNSGVGEVSAIVVRYFGGVKLGTGGLQRAYTDAIVAALAELEREQRVFKQRFQLNFAYTDQGDVEPLLLEANAEMESSEYEESVRLKVLLRPVNVGALQKKLQAATRGRVQLKELD</sequence>
<dbReference type="InterPro" id="IPR001498">
    <property type="entry name" value="Impact_N"/>
</dbReference>
<accession>A0A9X2FSD1</accession>
<dbReference type="InterPro" id="IPR020569">
    <property type="entry name" value="UPF0029_Impact_CS"/>
</dbReference>
<comment type="similarity">
    <text evidence="1">Belongs to the IMPACT family.</text>
</comment>
<dbReference type="InterPro" id="IPR035647">
    <property type="entry name" value="EFG_III/V"/>
</dbReference>
<dbReference type="PANTHER" id="PTHR16301:SF20">
    <property type="entry name" value="IMPACT FAMILY MEMBER YIGZ"/>
    <property type="match status" value="1"/>
</dbReference>
<reference evidence="4" key="1">
    <citation type="submission" date="2022-06" db="EMBL/GenBank/DDBJ databases">
        <title>Idiomarina rhizosphaerae M1R2S28.</title>
        <authorList>
            <person name="Sun J.-Q."/>
            <person name="Li L.-F."/>
        </authorList>
    </citation>
    <scope>NUCLEOTIDE SEQUENCE</scope>
    <source>
        <strain evidence="4">M1R2S28</strain>
    </source>
</reference>
<dbReference type="GO" id="GO:0005737">
    <property type="term" value="C:cytoplasm"/>
    <property type="evidence" value="ECO:0007669"/>
    <property type="project" value="TreeGrafter"/>
</dbReference>
<dbReference type="InterPro" id="IPR015796">
    <property type="entry name" value="Impact_YigZ-like"/>
</dbReference>
<proteinExistence type="inferred from homology"/>
<dbReference type="InterPro" id="IPR015269">
    <property type="entry name" value="UPF0029_Impact_C"/>
</dbReference>
<dbReference type="Proteomes" id="UP001139474">
    <property type="component" value="Unassembled WGS sequence"/>
</dbReference>
<dbReference type="SUPFAM" id="SSF54980">
    <property type="entry name" value="EF-G C-terminal domain-like"/>
    <property type="match status" value="1"/>
</dbReference>
<dbReference type="GO" id="GO:0032561">
    <property type="term" value="F:guanyl ribonucleotide binding"/>
    <property type="evidence" value="ECO:0007669"/>
    <property type="project" value="UniProtKB-ARBA"/>
</dbReference>
<dbReference type="PROSITE" id="PS00910">
    <property type="entry name" value="UPF0029"/>
    <property type="match status" value="1"/>
</dbReference>
<organism evidence="4 5">
    <name type="scientific">Idiomarina rhizosphaerae</name>
    <dbReference type="NCBI Taxonomy" id="2961572"/>
    <lineage>
        <taxon>Bacteria</taxon>
        <taxon>Pseudomonadati</taxon>
        <taxon>Pseudomonadota</taxon>
        <taxon>Gammaproteobacteria</taxon>
        <taxon>Alteromonadales</taxon>
        <taxon>Idiomarinaceae</taxon>
        <taxon>Idiomarina</taxon>
    </lineage>
</organism>
<feature type="domain" description="Impact N-terminal" evidence="2">
    <location>
        <begin position="20"/>
        <end position="126"/>
    </location>
</feature>
<keyword evidence="5" id="KW-1185">Reference proteome</keyword>
<dbReference type="Gene3D" id="3.30.230.30">
    <property type="entry name" value="Impact, N-terminal domain"/>
    <property type="match status" value="1"/>
</dbReference>
<dbReference type="InterPro" id="IPR020568">
    <property type="entry name" value="Ribosomal_Su5_D2-typ_SF"/>
</dbReference>
<dbReference type="Pfam" id="PF09186">
    <property type="entry name" value="DUF1949"/>
    <property type="match status" value="1"/>
</dbReference>
<name>A0A9X2FSD1_9GAMM</name>
<feature type="domain" description="UPF0029" evidence="3">
    <location>
        <begin position="143"/>
        <end position="198"/>
    </location>
</feature>
<dbReference type="GO" id="GO:0006446">
    <property type="term" value="P:regulation of translational initiation"/>
    <property type="evidence" value="ECO:0007669"/>
    <property type="project" value="TreeGrafter"/>
</dbReference>
<dbReference type="SUPFAM" id="SSF54211">
    <property type="entry name" value="Ribosomal protein S5 domain 2-like"/>
    <property type="match status" value="1"/>
</dbReference>
<dbReference type="Pfam" id="PF01205">
    <property type="entry name" value="Impact_N"/>
    <property type="match status" value="1"/>
</dbReference>
<dbReference type="InterPro" id="IPR036956">
    <property type="entry name" value="Impact_N_sf"/>
</dbReference>
<gene>
    <name evidence="4" type="ORF">NJR55_02020</name>
</gene>
<protein>
    <submittedName>
        <fullName evidence="4">YigZ family protein</fullName>
    </submittedName>
</protein>
<dbReference type="InterPro" id="IPR023582">
    <property type="entry name" value="Impact"/>
</dbReference>
<dbReference type="Gene3D" id="3.30.70.240">
    <property type="match status" value="1"/>
</dbReference>
<dbReference type="NCBIfam" id="TIGR00257">
    <property type="entry name" value="IMPACT_YIGZ"/>
    <property type="match status" value="1"/>
</dbReference>